<keyword evidence="2 6" id="KW-0812">Transmembrane</keyword>
<dbReference type="InterPro" id="IPR036465">
    <property type="entry name" value="vWFA_dom_sf"/>
</dbReference>
<evidence type="ECO:0000256" key="4">
    <source>
        <dbReference type="ARBA" id="ARBA00023136"/>
    </source>
</evidence>
<gene>
    <name evidence="8" type="ORF">E6H02_03410</name>
</gene>
<dbReference type="Pfam" id="PF13519">
    <property type="entry name" value="VWA_2"/>
    <property type="match status" value="1"/>
</dbReference>
<feature type="compositionally biased region" description="Low complexity" evidence="5">
    <location>
        <begin position="189"/>
        <end position="198"/>
    </location>
</feature>
<evidence type="ECO:0000256" key="3">
    <source>
        <dbReference type="ARBA" id="ARBA00022989"/>
    </source>
</evidence>
<name>A0A537M295_9BACT</name>
<organism evidence="8 9">
    <name type="scientific">Candidatus Segetimicrobium genomatis</name>
    <dbReference type="NCBI Taxonomy" id="2569760"/>
    <lineage>
        <taxon>Bacteria</taxon>
        <taxon>Bacillati</taxon>
        <taxon>Candidatus Sysuimicrobiota</taxon>
        <taxon>Candidatus Sysuimicrobiia</taxon>
        <taxon>Candidatus Sysuimicrobiales</taxon>
        <taxon>Candidatus Segetimicrobiaceae</taxon>
        <taxon>Candidatus Segetimicrobium</taxon>
    </lineage>
</organism>
<evidence type="ECO:0000256" key="2">
    <source>
        <dbReference type="ARBA" id="ARBA00022692"/>
    </source>
</evidence>
<feature type="transmembrane region" description="Helical" evidence="6">
    <location>
        <begin position="53"/>
        <end position="73"/>
    </location>
</feature>
<keyword evidence="4 6" id="KW-0472">Membrane</keyword>
<sequence>MEFTWPVMLWGLLLLPLLVGWYMIGVRRARIRAVERFAERPLFTQLATVLPRVWRHLSMGLYFVALALLLAAVGRPVMALPMPVNKTVVILAVDTSGSMVAPDVEPSRLEAAKAAARTFVDSFPQGPRIGLVSFSTYATLMIPPTPDHEAVKQAVATLRPQEATAIGDGILVALKALPGRTVDLPEGRLGLPGPSAPGAQPPPSPPSTR</sequence>
<evidence type="ECO:0000256" key="5">
    <source>
        <dbReference type="SAM" id="MobiDB-lite"/>
    </source>
</evidence>
<evidence type="ECO:0000313" key="9">
    <source>
        <dbReference type="Proteomes" id="UP000320393"/>
    </source>
</evidence>
<dbReference type="SUPFAM" id="SSF53300">
    <property type="entry name" value="vWA-like"/>
    <property type="match status" value="1"/>
</dbReference>
<dbReference type="PANTHER" id="PTHR22550">
    <property type="entry name" value="SPORE GERMINATION PROTEIN"/>
    <property type="match status" value="1"/>
</dbReference>
<proteinExistence type="predicted"/>
<dbReference type="EMBL" id="VBAM01000114">
    <property type="protein sequence ID" value="TMJ14335.1"/>
    <property type="molecule type" value="Genomic_DNA"/>
</dbReference>
<dbReference type="InterPro" id="IPR002035">
    <property type="entry name" value="VWF_A"/>
</dbReference>
<feature type="region of interest" description="Disordered" evidence="5">
    <location>
        <begin position="183"/>
        <end position="209"/>
    </location>
</feature>
<evidence type="ECO:0000256" key="6">
    <source>
        <dbReference type="SAM" id="Phobius"/>
    </source>
</evidence>
<accession>A0A537M295</accession>
<reference evidence="8 9" key="1">
    <citation type="journal article" date="2019" name="Nat. Microbiol.">
        <title>Mediterranean grassland soil C-N compound turnover is dependent on rainfall and depth, and is mediated by genomically divergent microorganisms.</title>
        <authorList>
            <person name="Diamond S."/>
            <person name="Andeer P.F."/>
            <person name="Li Z."/>
            <person name="Crits-Christoph A."/>
            <person name="Burstein D."/>
            <person name="Anantharaman K."/>
            <person name="Lane K.R."/>
            <person name="Thomas B.C."/>
            <person name="Pan C."/>
            <person name="Northen T.R."/>
            <person name="Banfield J.F."/>
        </authorList>
    </citation>
    <scope>NUCLEOTIDE SEQUENCE [LARGE SCALE GENOMIC DNA]</scope>
    <source>
        <strain evidence="8">NP_5</strain>
    </source>
</reference>
<dbReference type="PANTHER" id="PTHR22550:SF5">
    <property type="entry name" value="LEUCINE ZIPPER PROTEIN 4"/>
    <property type="match status" value="1"/>
</dbReference>
<feature type="compositionally biased region" description="Pro residues" evidence="5">
    <location>
        <begin position="199"/>
        <end position="209"/>
    </location>
</feature>
<comment type="caution">
    <text evidence="8">The sequence shown here is derived from an EMBL/GenBank/DDBJ whole genome shotgun (WGS) entry which is preliminary data.</text>
</comment>
<dbReference type="AlphaFoldDB" id="A0A537M295"/>
<evidence type="ECO:0000256" key="1">
    <source>
        <dbReference type="ARBA" id="ARBA00022475"/>
    </source>
</evidence>
<protein>
    <submittedName>
        <fullName evidence="8">VWA domain-containing protein</fullName>
    </submittedName>
</protein>
<feature type="domain" description="VWFA" evidence="7">
    <location>
        <begin position="89"/>
        <end position="181"/>
    </location>
</feature>
<dbReference type="Proteomes" id="UP000320393">
    <property type="component" value="Unassembled WGS sequence"/>
</dbReference>
<dbReference type="Gene3D" id="3.40.50.410">
    <property type="entry name" value="von Willebrand factor, type A domain"/>
    <property type="match status" value="1"/>
</dbReference>
<keyword evidence="3 6" id="KW-1133">Transmembrane helix</keyword>
<keyword evidence="1" id="KW-1003">Cell membrane</keyword>
<evidence type="ECO:0000313" key="8">
    <source>
        <dbReference type="EMBL" id="TMJ14335.1"/>
    </source>
</evidence>
<evidence type="ECO:0000259" key="7">
    <source>
        <dbReference type="Pfam" id="PF13519"/>
    </source>
</evidence>
<dbReference type="InterPro" id="IPR050768">
    <property type="entry name" value="UPF0353/GerABKA_families"/>
</dbReference>
<feature type="non-terminal residue" evidence="8">
    <location>
        <position position="209"/>
    </location>
</feature>